<comment type="subcellular location">
    <subcellularLocation>
        <location evidence="1">Cytoplasm</location>
    </subcellularLocation>
</comment>
<dbReference type="PANTHER" id="PTHR45984">
    <property type="entry name" value="RNA (RNA) POLYMERASE II ASSOCIATED PROTEIN HOMOLOG"/>
    <property type="match status" value="1"/>
</dbReference>
<keyword evidence="3" id="KW-0677">Repeat</keyword>
<dbReference type="SMART" id="SM00028">
    <property type="entry name" value="TPR"/>
    <property type="match status" value="6"/>
</dbReference>
<sequence length="308" mass="34217">MTGRSRGPASGAAALHLKNAGNELFRHGQFGQAAERYSQAISGLTQTGTKCPEDLSVLYSNRAACYLKIGNCSECIKDCTVSLEFVPFMLKPLLRRAAAYETLEQYSRAYVDYNTAVQVDCSVQAAQDGMNRMRKYLIDKDGSSWREKLPPVPSVPLSAQRRWGPSAPRNTGERTCMPQNAGDTGSNKSQQAKSLKEEGNMLVRKGEHSKAVDKYSASLKLDNKECTTYTNRALCHLQLKQYPEAVQDCTAALALDPNNVKAFYRRAVAHKELMDYTGSVSDLQEMLKRDPTNSPGQRLLQEVQMFLK</sequence>
<evidence type="ECO:0000256" key="1">
    <source>
        <dbReference type="ARBA" id="ARBA00004496"/>
    </source>
</evidence>
<dbReference type="FunFam" id="1.25.40.10:FF:000221">
    <property type="entry name" value="Mitochondrial import receptor subunit TOM34"/>
    <property type="match status" value="1"/>
</dbReference>
<reference evidence="7 8" key="1">
    <citation type="journal article" date="2018" name="Nat. Ecol. Evol.">
        <title>Shark genomes provide insights into elasmobranch evolution and the origin of vertebrates.</title>
        <authorList>
            <person name="Hara Y"/>
            <person name="Yamaguchi K"/>
            <person name="Onimaru K"/>
            <person name="Kadota M"/>
            <person name="Koyanagi M"/>
            <person name="Keeley SD"/>
            <person name="Tatsumi K"/>
            <person name="Tanaka K"/>
            <person name="Motone F"/>
            <person name="Kageyama Y"/>
            <person name="Nozu R"/>
            <person name="Adachi N"/>
            <person name="Nishimura O"/>
            <person name="Nakagawa R"/>
            <person name="Tanegashima C"/>
            <person name="Kiyatake I"/>
            <person name="Matsumoto R"/>
            <person name="Murakumo K"/>
            <person name="Nishida K"/>
            <person name="Terakita A"/>
            <person name="Kuratani S"/>
            <person name="Sato K"/>
            <person name="Hyodo S Kuraku.S."/>
        </authorList>
    </citation>
    <scope>NUCLEOTIDE SEQUENCE [LARGE SCALE GENOMIC DNA]</scope>
</reference>
<dbReference type="InterPro" id="IPR051982">
    <property type="entry name" value="CiliaryAsmbly_MitoImport"/>
</dbReference>
<evidence type="ECO:0000313" key="8">
    <source>
        <dbReference type="Proteomes" id="UP000287033"/>
    </source>
</evidence>
<dbReference type="InterPro" id="IPR019734">
    <property type="entry name" value="TPR_rpt"/>
</dbReference>
<dbReference type="GO" id="GO:0006626">
    <property type="term" value="P:protein targeting to mitochondrion"/>
    <property type="evidence" value="ECO:0007669"/>
    <property type="project" value="TreeGrafter"/>
</dbReference>
<dbReference type="STRING" id="137246.A0A401T4M6"/>
<feature type="repeat" description="TPR" evidence="5">
    <location>
        <begin position="192"/>
        <end position="225"/>
    </location>
</feature>
<dbReference type="OMA" id="ECTTYTN"/>
<dbReference type="GO" id="GO:0005739">
    <property type="term" value="C:mitochondrion"/>
    <property type="evidence" value="ECO:0007669"/>
    <property type="project" value="TreeGrafter"/>
</dbReference>
<feature type="region of interest" description="Disordered" evidence="6">
    <location>
        <begin position="147"/>
        <end position="197"/>
    </location>
</feature>
<dbReference type="Pfam" id="PF00515">
    <property type="entry name" value="TPR_1"/>
    <property type="match status" value="1"/>
</dbReference>
<name>A0A401T4M6_CHIPU</name>
<keyword evidence="8" id="KW-1185">Reference proteome</keyword>
<accession>A0A401T4M6</accession>
<dbReference type="SUPFAM" id="SSF48452">
    <property type="entry name" value="TPR-like"/>
    <property type="match status" value="2"/>
</dbReference>
<evidence type="ECO:0000313" key="7">
    <source>
        <dbReference type="EMBL" id="GCC37550.1"/>
    </source>
</evidence>
<evidence type="ECO:0008006" key="9">
    <source>
        <dbReference type="Google" id="ProtNLM"/>
    </source>
</evidence>
<dbReference type="Gene3D" id="1.25.40.10">
    <property type="entry name" value="Tetratricopeptide repeat domain"/>
    <property type="match status" value="2"/>
</dbReference>
<dbReference type="AlphaFoldDB" id="A0A401T4M6"/>
<keyword evidence="2" id="KW-0963">Cytoplasm</keyword>
<protein>
    <recommendedName>
        <fullName evidence="9">Mitochondrial import receptor subunit TOM34</fullName>
    </recommendedName>
</protein>
<evidence type="ECO:0000256" key="2">
    <source>
        <dbReference type="ARBA" id="ARBA00022490"/>
    </source>
</evidence>
<feature type="repeat" description="TPR" evidence="5">
    <location>
        <begin position="226"/>
        <end position="259"/>
    </location>
</feature>
<dbReference type="Proteomes" id="UP000287033">
    <property type="component" value="Unassembled WGS sequence"/>
</dbReference>
<dbReference type="EMBL" id="BEZZ01001017">
    <property type="protein sequence ID" value="GCC37550.1"/>
    <property type="molecule type" value="Genomic_DNA"/>
</dbReference>
<keyword evidence="4 5" id="KW-0802">TPR repeat</keyword>
<organism evidence="7 8">
    <name type="scientific">Chiloscyllium punctatum</name>
    <name type="common">Brownbanded bambooshark</name>
    <name type="synonym">Hemiscyllium punctatum</name>
    <dbReference type="NCBI Taxonomy" id="137246"/>
    <lineage>
        <taxon>Eukaryota</taxon>
        <taxon>Metazoa</taxon>
        <taxon>Chordata</taxon>
        <taxon>Craniata</taxon>
        <taxon>Vertebrata</taxon>
        <taxon>Chondrichthyes</taxon>
        <taxon>Elasmobranchii</taxon>
        <taxon>Galeomorphii</taxon>
        <taxon>Galeoidea</taxon>
        <taxon>Orectolobiformes</taxon>
        <taxon>Hemiscylliidae</taxon>
        <taxon>Chiloscyllium</taxon>
    </lineage>
</organism>
<dbReference type="GO" id="GO:0005829">
    <property type="term" value="C:cytosol"/>
    <property type="evidence" value="ECO:0007669"/>
    <property type="project" value="TreeGrafter"/>
</dbReference>
<evidence type="ECO:0000256" key="3">
    <source>
        <dbReference type="ARBA" id="ARBA00022737"/>
    </source>
</evidence>
<gene>
    <name evidence="7" type="ORF">chiPu_0016054</name>
</gene>
<dbReference type="PROSITE" id="PS50005">
    <property type="entry name" value="TPR"/>
    <property type="match status" value="2"/>
</dbReference>
<dbReference type="OrthoDB" id="245563at2759"/>
<evidence type="ECO:0000256" key="5">
    <source>
        <dbReference type="PROSITE-ProRule" id="PRU00339"/>
    </source>
</evidence>
<comment type="caution">
    <text evidence="7">The sequence shown here is derived from an EMBL/GenBank/DDBJ whole genome shotgun (WGS) entry which is preliminary data.</text>
</comment>
<proteinExistence type="predicted"/>
<evidence type="ECO:0000256" key="4">
    <source>
        <dbReference type="ARBA" id="ARBA00022803"/>
    </source>
</evidence>
<feature type="compositionally biased region" description="Polar residues" evidence="6">
    <location>
        <begin position="177"/>
        <end position="193"/>
    </location>
</feature>
<dbReference type="InterPro" id="IPR011990">
    <property type="entry name" value="TPR-like_helical_dom_sf"/>
</dbReference>
<evidence type="ECO:0000256" key="6">
    <source>
        <dbReference type="SAM" id="MobiDB-lite"/>
    </source>
</evidence>
<dbReference type="GO" id="GO:0031072">
    <property type="term" value="F:heat shock protein binding"/>
    <property type="evidence" value="ECO:0007669"/>
    <property type="project" value="TreeGrafter"/>
</dbReference>
<dbReference type="PANTHER" id="PTHR45984:SF2">
    <property type="entry name" value="MITOCHONDRIAL IMPORT RECEPTOR SUBUNIT TOM34"/>
    <property type="match status" value="1"/>
</dbReference>